<dbReference type="GO" id="GO:0016787">
    <property type="term" value="F:hydrolase activity"/>
    <property type="evidence" value="ECO:0007669"/>
    <property type="project" value="UniProtKB-KW"/>
</dbReference>
<feature type="domain" description="AB hydrolase-1" evidence="2">
    <location>
        <begin position="58"/>
        <end position="298"/>
    </location>
</feature>
<dbReference type="EMBL" id="JBHSFV010000003">
    <property type="protein sequence ID" value="MFC4633681.1"/>
    <property type="molecule type" value="Genomic_DNA"/>
</dbReference>
<dbReference type="InterPro" id="IPR029058">
    <property type="entry name" value="AB_hydrolase_fold"/>
</dbReference>
<dbReference type="PRINTS" id="PR00412">
    <property type="entry name" value="EPOXHYDRLASE"/>
</dbReference>
<dbReference type="InterPro" id="IPR000639">
    <property type="entry name" value="Epox_hydrolase-like"/>
</dbReference>
<dbReference type="PROSITE" id="PS51257">
    <property type="entry name" value="PROKAR_LIPOPROTEIN"/>
    <property type="match status" value="1"/>
</dbReference>
<protein>
    <submittedName>
        <fullName evidence="3">Alpha/beta fold hydrolase</fullName>
    </submittedName>
</protein>
<dbReference type="InterPro" id="IPR051340">
    <property type="entry name" value="Haloalkane_dehalogenase"/>
</dbReference>
<dbReference type="InterPro" id="IPR000073">
    <property type="entry name" value="AB_hydrolase_1"/>
</dbReference>
<name>A0ABV9HVZ7_9FLAO</name>
<evidence type="ECO:0000313" key="3">
    <source>
        <dbReference type="EMBL" id="MFC4633681.1"/>
    </source>
</evidence>
<sequence>MRTCLTIVSILLFFTACKPYESVTMRPEQITYDNFRSQQQSFSSKDGVIKYIDKGQGPVILLLHGVPTSGWLYRKMIDPLVNAGYRVIAPDMLGFGNSDSPEGYEIYSEEMHAQRLLELMNALGIDSWSHVMHDAGGLWTWEFLELAPNKVNHLVILNTIIYEEGFDPPIRFKPGFMARTAMWGYRNGITTNLMLKGLFKEGLTENTLNKTDVEGYKRPLKEGKTKAMYYFFTQTCNALPAYQPMIQKMEMPAMIIWGKNDTFLQLEPQQKALQKDLGIVDKDVHILEAKHFIQEEKPQEIVQNILSFLK</sequence>
<organism evidence="3 4">
    <name type="scientific">Dokdonia ponticola</name>
    <dbReference type="NCBI Taxonomy" id="2041041"/>
    <lineage>
        <taxon>Bacteria</taxon>
        <taxon>Pseudomonadati</taxon>
        <taxon>Bacteroidota</taxon>
        <taxon>Flavobacteriia</taxon>
        <taxon>Flavobacteriales</taxon>
        <taxon>Flavobacteriaceae</taxon>
        <taxon>Dokdonia</taxon>
    </lineage>
</organism>
<proteinExistence type="predicted"/>
<gene>
    <name evidence="3" type="ORF">ACFO3O_07170</name>
</gene>
<dbReference type="RefSeq" id="WP_379977900.1">
    <property type="nucleotide sequence ID" value="NZ_JBHSFV010000003.1"/>
</dbReference>
<dbReference type="Pfam" id="PF00561">
    <property type="entry name" value="Abhydrolase_1"/>
    <property type="match status" value="1"/>
</dbReference>
<dbReference type="SUPFAM" id="SSF53474">
    <property type="entry name" value="alpha/beta-Hydrolases"/>
    <property type="match status" value="1"/>
</dbReference>
<dbReference type="PANTHER" id="PTHR42977">
    <property type="entry name" value="HYDROLASE-RELATED"/>
    <property type="match status" value="1"/>
</dbReference>
<keyword evidence="1 3" id="KW-0378">Hydrolase</keyword>
<evidence type="ECO:0000259" key="2">
    <source>
        <dbReference type="Pfam" id="PF00561"/>
    </source>
</evidence>
<accession>A0ABV9HVZ7</accession>
<comment type="caution">
    <text evidence="3">The sequence shown here is derived from an EMBL/GenBank/DDBJ whole genome shotgun (WGS) entry which is preliminary data.</text>
</comment>
<dbReference type="PRINTS" id="PR00111">
    <property type="entry name" value="ABHYDROLASE"/>
</dbReference>
<evidence type="ECO:0000256" key="1">
    <source>
        <dbReference type="ARBA" id="ARBA00022801"/>
    </source>
</evidence>
<dbReference type="PANTHER" id="PTHR42977:SF3">
    <property type="entry name" value="AB HYDROLASE-1 DOMAIN-CONTAINING PROTEIN"/>
    <property type="match status" value="1"/>
</dbReference>
<reference evidence="4" key="1">
    <citation type="journal article" date="2019" name="Int. J. Syst. Evol. Microbiol.">
        <title>The Global Catalogue of Microorganisms (GCM) 10K type strain sequencing project: providing services to taxonomists for standard genome sequencing and annotation.</title>
        <authorList>
            <consortium name="The Broad Institute Genomics Platform"/>
            <consortium name="The Broad Institute Genome Sequencing Center for Infectious Disease"/>
            <person name="Wu L."/>
            <person name="Ma J."/>
        </authorList>
    </citation>
    <scope>NUCLEOTIDE SEQUENCE [LARGE SCALE GENOMIC DNA]</scope>
    <source>
        <strain evidence="4">YJ-61-S</strain>
    </source>
</reference>
<evidence type="ECO:0000313" key="4">
    <source>
        <dbReference type="Proteomes" id="UP001596043"/>
    </source>
</evidence>
<dbReference type="Proteomes" id="UP001596043">
    <property type="component" value="Unassembled WGS sequence"/>
</dbReference>
<dbReference type="Gene3D" id="3.40.50.1820">
    <property type="entry name" value="alpha/beta hydrolase"/>
    <property type="match status" value="1"/>
</dbReference>
<keyword evidence="4" id="KW-1185">Reference proteome</keyword>